<dbReference type="Pfam" id="PF23055">
    <property type="entry name" value="DUF7041"/>
    <property type="match status" value="1"/>
</dbReference>
<dbReference type="Proteomes" id="UP000466442">
    <property type="component" value="Unassembled WGS sequence"/>
</dbReference>
<accession>A0A8S9XW02</accession>
<sequence length="286" mass="31475">MSTSADIGSGSSAASAPGEQIARVSIKIPPLWRRNVKVWRLQVDAQFANSPVTQELTKYNYVLASLDGDVAELISDLLLKPLSVTPYSDLMDRLQAEFEISEGRKVNRLLTELDLGDRKPSQLLREMRSLAGSQVQDDFLKTMFLQRLPVHIRAILASSSDPLDNLAVMADKVFELSPNQYPSLAVHAAETSSATAQRQVPLDRVDRLEAQIAQLTASVAALHNHPHRSRTVGVNQPRSRSATPKPNPNDRSICRFHARYGTKARRCLLPCSFQPPLAPGAPPAEN</sequence>
<evidence type="ECO:0000313" key="4">
    <source>
        <dbReference type="Proteomes" id="UP000466442"/>
    </source>
</evidence>
<organism evidence="3 4">
    <name type="scientific">Apolygus lucorum</name>
    <name type="common">Small green plant bug</name>
    <name type="synonym">Lygocoris lucorum</name>
    <dbReference type="NCBI Taxonomy" id="248454"/>
    <lineage>
        <taxon>Eukaryota</taxon>
        <taxon>Metazoa</taxon>
        <taxon>Ecdysozoa</taxon>
        <taxon>Arthropoda</taxon>
        <taxon>Hexapoda</taxon>
        <taxon>Insecta</taxon>
        <taxon>Pterygota</taxon>
        <taxon>Neoptera</taxon>
        <taxon>Paraneoptera</taxon>
        <taxon>Hemiptera</taxon>
        <taxon>Heteroptera</taxon>
        <taxon>Panheteroptera</taxon>
        <taxon>Cimicomorpha</taxon>
        <taxon>Miridae</taxon>
        <taxon>Mirini</taxon>
        <taxon>Apolygus</taxon>
    </lineage>
</organism>
<comment type="caution">
    <text evidence="3">The sequence shown here is derived from an EMBL/GenBank/DDBJ whole genome shotgun (WGS) entry which is preliminary data.</text>
</comment>
<reference evidence="3" key="1">
    <citation type="journal article" date="2021" name="Mol. Ecol. Resour.">
        <title>Apolygus lucorum genome provides insights into omnivorousness and mesophyll feeding.</title>
        <authorList>
            <person name="Liu Y."/>
            <person name="Liu H."/>
            <person name="Wang H."/>
            <person name="Huang T."/>
            <person name="Liu B."/>
            <person name="Yang B."/>
            <person name="Yin L."/>
            <person name="Li B."/>
            <person name="Zhang Y."/>
            <person name="Zhang S."/>
            <person name="Jiang F."/>
            <person name="Zhang X."/>
            <person name="Ren Y."/>
            <person name="Wang B."/>
            <person name="Wang S."/>
            <person name="Lu Y."/>
            <person name="Wu K."/>
            <person name="Fan W."/>
            <person name="Wang G."/>
        </authorList>
    </citation>
    <scope>NUCLEOTIDE SEQUENCE</scope>
    <source>
        <strain evidence="3">12Hb</strain>
    </source>
</reference>
<name>A0A8S9XW02_APOLU</name>
<dbReference type="EMBL" id="WIXP02000004">
    <property type="protein sequence ID" value="KAF6212501.1"/>
    <property type="molecule type" value="Genomic_DNA"/>
</dbReference>
<dbReference type="PANTHER" id="PTHR33327:SF3">
    <property type="entry name" value="RNA-DIRECTED DNA POLYMERASE"/>
    <property type="match status" value="1"/>
</dbReference>
<dbReference type="InterPro" id="IPR055469">
    <property type="entry name" value="DUF7041"/>
</dbReference>
<feature type="region of interest" description="Disordered" evidence="1">
    <location>
        <begin position="223"/>
        <end position="253"/>
    </location>
</feature>
<evidence type="ECO:0000313" key="3">
    <source>
        <dbReference type="EMBL" id="KAF6212501.1"/>
    </source>
</evidence>
<feature type="compositionally biased region" description="Polar residues" evidence="1">
    <location>
        <begin position="232"/>
        <end position="244"/>
    </location>
</feature>
<gene>
    <name evidence="3" type="ORF">GE061_013024</name>
</gene>
<keyword evidence="4" id="KW-1185">Reference proteome</keyword>
<dbReference type="AlphaFoldDB" id="A0A8S9XW02"/>
<evidence type="ECO:0000259" key="2">
    <source>
        <dbReference type="Pfam" id="PF23055"/>
    </source>
</evidence>
<feature type="domain" description="DUF7041" evidence="2">
    <location>
        <begin position="28"/>
        <end position="111"/>
    </location>
</feature>
<dbReference type="OrthoDB" id="6589648at2759"/>
<dbReference type="PANTHER" id="PTHR33327">
    <property type="entry name" value="ENDONUCLEASE"/>
    <property type="match status" value="1"/>
</dbReference>
<protein>
    <recommendedName>
        <fullName evidence="2">DUF7041 domain-containing protein</fullName>
    </recommendedName>
</protein>
<proteinExistence type="predicted"/>
<evidence type="ECO:0000256" key="1">
    <source>
        <dbReference type="SAM" id="MobiDB-lite"/>
    </source>
</evidence>